<sequence>MNSYSLSLILSPDQNEEAVKKLLGEIEEIVKKDKGEWGEVEEWGKRKLSYSIKNRTEGYYFFLHFKVAPKIISEIKQKLKLKEEILRILFGKVYK</sequence>
<comment type="similarity">
    <text evidence="1 3">Belongs to the bacterial ribosomal protein bS6 family.</text>
</comment>
<keyword evidence="3 4" id="KW-0689">Ribosomal protein</keyword>
<dbReference type="SUPFAM" id="SSF54995">
    <property type="entry name" value="Ribosomal protein S6"/>
    <property type="match status" value="1"/>
</dbReference>
<comment type="function">
    <text evidence="3">Binds together with bS18 to 16S ribosomal RNA.</text>
</comment>
<dbReference type="GO" id="GO:0070181">
    <property type="term" value="F:small ribosomal subunit rRNA binding"/>
    <property type="evidence" value="ECO:0007669"/>
    <property type="project" value="TreeGrafter"/>
</dbReference>
<dbReference type="Proteomes" id="UP000229916">
    <property type="component" value="Unassembled WGS sequence"/>
</dbReference>
<dbReference type="PANTHER" id="PTHR21011:SF1">
    <property type="entry name" value="SMALL RIBOSOMAL SUBUNIT PROTEIN BS6M"/>
    <property type="match status" value="1"/>
</dbReference>
<evidence type="ECO:0000313" key="4">
    <source>
        <dbReference type="EMBL" id="PIU69112.1"/>
    </source>
</evidence>
<evidence type="ECO:0000256" key="3">
    <source>
        <dbReference type="HAMAP-Rule" id="MF_00360"/>
    </source>
</evidence>
<dbReference type="GO" id="GO:0005840">
    <property type="term" value="C:ribosome"/>
    <property type="evidence" value="ECO:0007669"/>
    <property type="project" value="UniProtKB-KW"/>
</dbReference>
<keyword evidence="3" id="KW-0687">Ribonucleoprotein</keyword>
<dbReference type="InterPro" id="IPR000529">
    <property type="entry name" value="Ribosomal_bS6"/>
</dbReference>
<evidence type="ECO:0000256" key="2">
    <source>
        <dbReference type="ARBA" id="ARBA00035294"/>
    </source>
</evidence>
<proteinExistence type="inferred from homology"/>
<keyword evidence="3" id="KW-0699">rRNA-binding</keyword>
<dbReference type="CDD" id="cd00473">
    <property type="entry name" value="bS6"/>
    <property type="match status" value="1"/>
</dbReference>
<comment type="caution">
    <text evidence="4">The sequence shown here is derived from an EMBL/GenBank/DDBJ whole genome shotgun (WGS) entry which is preliminary data.</text>
</comment>
<evidence type="ECO:0000256" key="1">
    <source>
        <dbReference type="ARBA" id="ARBA00009512"/>
    </source>
</evidence>
<dbReference type="GO" id="GO:0003735">
    <property type="term" value="F:structural constituent of ribosome"/>
    <property type="evidence" value="ECO:0007669"/>
    <property type="project" value="InterPro"/>
</dbReference>
<dbReference type="GO" id="GO:1990904">
    <property type="term" value="C:ribonucleoprotein complex"/>
    <property type="evidence" value="ECO:0007669"/>
    <property type="project" value="UniProtKB-KW"/>
</dbReference>
<dbReference type="EMBL" id="PEWD01000030">
    <property type="protein sequence ID" value="PIU69112.1"/>
    <property type="molecule type" value="Genomic_DNA"/>
</dbReference>
<dbReference type="GO" id="GO:0006412">
    <property type="term" value="P:translation"/>
    <property type="evidence" value="ECO:0007669"/>
    <property type="project" value="UniProtKB-UniRule"/>
</dbReference>
<dbReference type="HAMAP" id="MF_00360">
    <property type="entry name" value="Ribosomal_bS6"/>
    <property type="match status" value="1"/>
</dbReference>
<protein>
    <recommendedName>
        <fullName evidence="2 3">Small ribosomal subunit protein bS6</fullName>
    </recommendedName>
</protein>
<name>A0A2M7AP15_UNCKA</name>
<dbReference type="AlphaFoldDB" id="A0A2M7AP15"/>
<dbReference type="Pfam" id="PF01250">
    <property type="entry name" value="Ribosomal_S6"/>
    <property type="match status" value="1"/>
</dbReference>
<gene>
    <name evidence="3 4" type="primary">rpsF</name>
    <name evidence="4" type="ORF">COS81_01370</name>
</gene>
<reference evidence="5" key="1">
    <citation type="submission" date="2017-09" db="EMBL/GenBank/DDBJ databases">
        <title>Depth-based differentiation of microbial function through sediment-hosted aquifers and enrichment of novel symbionts in the deep terrestrial subsurface.</title>
        <authorList>
            <person name="Probst A.J."/>
            <person name="Ladd B."/>
            <person name="Jarett J.K."/>
            <person name="Geller-Mcgrath D.E."/>
            <person name="Sieber C.M.K."/>
            <person name="Emerson J.B."/>
            <person name="Anantharaman K."/>
            <person name="Thomas B.C."/>
            <person name="Malmstrom R."/>
            <person name="Stieglmeier M."/>
            <person name="Klingl A."/>
            <person name="Woyke T."/>
            <person name="Ryan C.M."/>
            <person name="Banfield J.F."/>
        </authorList>
    </citation>
    <scope>NUCLEOTIDE SEQUENCE [LARGE SCALE GENOMIC DNA]</scope>
</reference>
<dbReference type="NCBIfam" id="TIGR00166">
    <property type="entry name" value="S6"/>
    <property type="match status" value="1"/>
</dbReference>
<organism evidence="4 5">
    <name type="scientific">candidate division WWE3 bacterium CG06_land_8_20_14_3_00_42_16</name>
    <dbReference type="NCBI Taxonomy" id="1975083"/>
    <lineage>
        <taxon>Bacteria</taxon>
        <taxon>Katanobacteria</taxon>
    </lineage>
</organism>
<dbReference type="PANTHER" id="PTHR21011">
    <property type="entry name" value="MITOCHONDRIAL 28S RIBOSOMAL PROTEIN S6"/>
    <property type="match status" value="1"/>
</dbReference>
<keyword evidence="3" id="KW-0694">RNA-binding</keyword>
<dbReference type="InterPro" id="IPR035980">
    <property type="entry name" value="Ribosomal_bS6_sf"/>
</dbReference>
<dbReference type="GO" id="GO:0005737">
    <property type="term" value="C:cytoplasm"/>
    <property type="evidence" value="ECO:0007669"/>
    <property type="project" value="UniProtKB-ARBA"/>
</dbReference>
<accession>A0A2M7AP15</accession>
<evidence type="ECO:0000313" key="5">
    <source>
        <dbReference type="Proteomes" id="UP000229916"/>
    </source>
</evidence>
<dbReference type="InterPro" id="IPR020814">
    <property type="entry name" value="Ribosomal_S6_plastid/chlpt"/>
</dbReference>
<dbReference type="InterPro" id="IPR014717">
    <property type="entry name" value="Transl_elong_EF1B/ribsomal_bS6"/>
</dbReference>
<dbReference type="Gene3D" id="3.30.70.60">
    <property type="match status" value="1"/>
</dbReference>